<evidence type="ECO:0000256" key="6">
    <source>
        <dbReference type="ARBA" id="ARBA00023136"/>
    </source>
</evidence>
<evidence type="ECO:0000256" key="3">
    <source>
        <dbReference type="ARBA" id="ARBA00022692"/>
    </source>
</evidence>
<feature type="transmembrane region" description="Helical" evidence="7">
    <location>
        <begin position="172"/>
        <end position="192"/>
    </location>
</feature>
<dbReference type="InterPro" id="IPR045062">
    <property type="entry name" value="Cyt_c_biogenesis_CcsA/CcmC"/>
</dbReference>
<evidence type="ECO:0000256" key="5">
    <source>
        <dbReference type="ARBA" id="ARBA00022989"/>
    </source>
</evidence>
<dbReference type="PANTHER" id="PTHR30071">
    <property type="entry name" value="HEME EXPORTER PROTEIN C"/>
    <property type="match status" value="1"/>
</dbReference>
<accession>A0A6J6ZB64</accession>
<evidence type="ECO:0000256" key="1">
    <source>
        <dbReference type="ARBA" id="ARBA00004141"/>
    </source>
</evidence>
<reference evidence="9" key="1">
    <citation type="submission" date="2020-05" db="EMBL/GenBank/DDBJ databases">
        <authorList>
            <person name="Chiriac C."/>
            <person name="Salcher M."/>
            <person name="Ghai R."/>
            <person name="Kavagutti S V."/>
        </authorList>
    </citation>
    <scope>NUCLEOTIDE SEQUENCE</scope>
</reference>
<feature type="domain" description="Cytochrome c assembly protein" evidence="8">
    <location>
        <begin position="35"/>
        <end position="196"/>
    </location>
</feature>
<name>A0A6J6ZB64_9ZZZZ</name>
<keyword evidence="4" id="KW-0201">Cytochrome c-type biogenesis</keyword>
<feature type="transmembrane region" description="Helical" evidence="7">
    <location>
        <begin position="105"/>
        <end position="127"/>
    </location>
</feature>
<dbReference type="GO" id="GO:0015232">
    <property type="term" value="F:heme transmembrane transporter activity"/>
    <property type="evidence" value="ECO:0007669"/>
    <property type="project" value="InterPro"/>
</dbReference>
<dbReference type="GO" id="GO:0017004">
    <property type="term" value="P:cytochrome complex assembly"/>
    <property type="evidence" value="ECO:0007669"/>
    <property type="project" value="UniProtKB-KW"/>
</dbReference>
<keyword evidence="6 7" id="KW-0472">Membrane</keyword>
<feature type="transmembrane region" description="Helical" evidence="7">
    <location>
        <begin position="139"/>
        <end position="160"/>
    </location>
</feature>
<keyword evidence="5 7" id="KW-1133">Transmembrane helix</keyword>
<evidence type="ECO:0000259" key="8">
    <source>
        <dbReference type="Pfam" id="PF01578"/>
    </source>
</evidence>
<comment type="subcellular location">
    <subcellularLocation>
        <location evidence="1">Membrane</location>
        <topology evidence="1">Multi-pass membrane protein</topology>
    </subcellularLocation>
</comment>
<gene>
    <name evidence="9" type="ORF">UFOPK3001_02081</name>
</gene>
<evidence type="ECO:0000256" key="4">
    <source>
        <dbReference type="ARBA" id="ARBA00022748"/>
    </source>
</evidence>
<dbReference type="InterPro" id="IPR002541">
    <property type="entry name" value="Cyt_c_assembly"/>
</dbReference>
<dbReference type="Pfam" id="PF01578">
    <property type="entry name" value="Cytochrom_C_asm"/>
    <property type="match status" value="1"/>
</dbReference>
<dbReference type="PANTHER" id="PTHR30071:SF1">
    <property type="entry name" value="CYTOCHROME B_B6 PROTEIN-RELATED"/>
    <property type="match status" value="1"/>
</dbReference>
<keyword evidence="3 7" id="KW-0812">Transmembrane</keyword>
<evidence type="ECO:0000256" key="7">
    <source>
        <dbReference type="SAM" id="Phobius"/>
    </source>
</evidence>
<evidence type="ECO:0000313" key="9">
    <source>
        <dbReference type="EMBL" id="CAB4818940.1"/>
    </source>
</evidence>
<proteinExistence type="inferred from homology"/>
<feature type="transmembrane region" description="Helical" evidence="7">
    <location>
        <begin position="73"/>
        <end position="93"/>
    </location>
</feature>
<dbReference type="GO" id="GO:0005886">
    <property type="term" value="C:plasma membrane"/>
    <property type="evidence" value="ECO:0007669"/>
    <property type="project" value="TreeGrafter"/>
</dbReference>
<dbReference type="PRINTS" id="PR01386">
    <property type="entry name" value="CCMCBIOGNSIS"/>
</dbReference>
<dbReference type="GO" id="GO:0020037">
    <property type="term" value="F:heme binding"/>
    <property type="evidence" value="ECO:0007669"/>
    <property type="project" value="InterPro"/>
</dbReference>
<sequence length="268" mass="29852">MSTTVPNPQSLSGTNVSAVSRRWRGITSTGFSRVLGVATLVLVVWLVLFGLLFSPPDQTQQSSVRIMYIHVPTAWVAYLAFGVTGLSSAMYLFRRAHSLAWDRVAGASAEIGVMFMALTLITGSLWGRLTWGVYWAWDARLTTTAFLFVTYVGYLAVRRLGGSHQARAKRSAVLGLLAVIEIPLVHFSVELWRSLHQEASVANPSGDVKMDGLMLFSLFVGLIAFSLLYFWLVLHRQRAMYLEDQYDDADLDVALVERRAETKEQSRA</sequence>
<dbReference type="AlphaFoldDB" id="A0A6J6ZB64"/>
<protein>
    <submittedName>
        <fullName evidence="9">Unannotated protein</fullName>
    </submittedName>
</protein>
<organism evidence="9">
    <name type="scientific">freshwater metagenome</name>
    <dbReference type="NCBI Taxonomy" id="449393"/>
    <lineage>
        <taxon>unclassified sequences</taxon>
        <taxon>metagenomes</taxon>
        <taxon>ecological metagenomes</taxon>
    </lineage>
</organism>
<dbReference type="EMBL" id="CAFAAJ010000171">
    <property type="protein sequence ID" value="CAB4818940.1"/>
    <property type="molecule type" value="Genomic_DNA"/>
</dbReference>
<feature type="transmembrane region" description="Helical" evidence="7">
    <location>
        <begin position="212"/>
        <end position="234"/>
    </location>
</feature>
<dbReference type="InterPro" id="IPR003557">
    <property type="entry name" value="Cyt_c_biogenesis_CcmC"/>
</dbReference>
<evidence type="ECO:0000256" key="2">
    <source>
        <dbReference type="ARBA" id="ARBA00005840"/>
    </source>
</evidence>
<feature type="transmembrane region" description="Helical" evidence="7">
    <location>
        <begin position="31"/>
        <end position="53"/>
    </location>
</feature>
<comment type="similarity">
    <text evidence="2">Belongs to the CcmC/CycZ/HelC family.</text>
</comment>